<evidence type="ECO:0000313" key="10">
    <source>
        <dbReference type="Proteomes" id="UP000570823"/>
    </source>
</evidence>
<keyword evidence="4 7" id="KW-0378">Hydrolase</keyword>
<dbReference type="EMBL" id="JABXWR010000001">
    <property type="protein sequence ID" value="NVO67315.1"/>
    <property type="molecule type" value="Genomic_DNA"/>
</dbReference>
<dbReference type="PANTHER" id="PTHR11067:SF9">
    <property type="entry name" value="INOSINE TRIPHOSPHATE PYROPHOSPHATASE"/>
    <property type="match status" value="1"/>
</dbReference>
<feature type="binding site" evidence="7">
    <location>
        <begin position="165"/>
        <end position="166"/>
    </location>
    <ligand>
        <name>substrate</name>
    </ligand>
</feature>
<keyword evidence="6 7" id="KW-0546">Nucleotide metabolism</keyword>
<dbReference type="GO" id="GO:0005737">
    <property type="term" value="C:cytoplasm"/>
    <property type="evidence" value="ECO:0007669"/>
    <property type="project" value="TreeGrafter"/>
</dbReference>
<feature type="active site" description="Proton acceptor" evidence="7">
    <location>
        <position position="64"/>
    </location>
</feature>
<dbReference type="GO" id="GO:0017111">
    <property type="term" value="F:ribonucleoside triphosphate phosphatase activity"/>
    <property type="evidence" value="ECO:0007669"/>
    <property type="project" value="InterPro"/>
</dbReference>
<evidence type="ECO:0000256" key="1">
    <source>
        <dbReference type="ARBA" id="ARBA00008023"/>
    </source>
</evidence>
<dbReference type="GO" id="GO:0009146">
    <property type="term" value="P:purine nucleoside triphosphate catabolic process"/>
    <property type="evidence" value="ECO:0007669"/>
    <property type="project" value="UniProtKB-UniRule"/>
</dbReference>
<sequence>MKIAVVTSNPHKAAEVAKFFEGVAVVEHVRLEIPEYRDNDVRNIAREKARYAYSRIGQPLIVDDTAFCVDALNGFPGPYAAYVQETIGNAGIMKLMDGVADRQAHFETAIAYADGEEVRIFSGVIEGMVTEAPRGGEGFGYDPIFAVEGRTLAEIPLAEKSLISHRARALAAFRAWLEDQ</sequence>
<feature type="binding site" evidence="7">
    <location>
        <position position="35"/>
    </location>
    <ligand>
        <name>Mg(2+)</name>
        <dbReference type="ChEBI" id="CHEBI:18420"/>
    </ligand>
</feature>
<comment type="catalytic activity">
    <reaction evidence="7">
        <text>XTP + H2O = XMP + diphosphate + H(+)</text>
        <dbReference type="Rhea" id="RHEA:28610"/>
        <dbReference type="ChEBI" id="CHEBI:15377"/>
        <dbReference type="ChEBI" id="CHEBI:15378"/>
        <dbReference type="ChEBI" id="CHEBI:33019"/>
        <dbReference type="ChEBI" id="CHEBI:57464"/>
        <dbReference type="ChEBI" id="CHEBI:61314"/>
        <dbReference type="EC" id="3.6.1.66"/>
    </reaction>
</comment>
<dbReference type="Proteomes" id="UP000570823">
    <property type="component" value="Unassembled WGS sequence"/>
</dbReference>
<evidence type="ECO:0000256" key="3">
    <source>
        <dbReference type="ARBA" id="ARBA00022741"/>
    </source>
</evidence>
<evidence type="ECO:0000256" key="7">
    <source>
        <dbReference type="HAMAP-Rule" id="MF_01405"/>
    </source>
</evidence>
<dbReference type="GO" id="GO:0036220">
    <property type="term" value="F:ITP diphosphatase activity"/>
    <property type="evidence" value="ECO:0007669"/>
    <property type="project" value="UniProtKB-UniRule"/>
</dbReference>
<dbReference type="GO" id="GO:0036222">
    <property type="term" value="F:XTP diphosphatase activity"/>
    <property type="evidence" value="ECO:0007669"/>
    <property type="project" value="UniProtKB-UniRule"/>
</dbReference>
<dbReference type="SUPFAM" id="SSF52972">
    <property type="entry name" value="ITPase-like"/>
    <property type="match status" value="1"/>
</dbReference>
<protein>
    <recommendedName>
        <fullName evidence="7">dITP/XTP pyrophosphatase</fullName>
        <ecNumber evidence="7">3.6.1.66</ecNumber>
    </recommendedName>
    <alternativeName>
        <fullName evidence="7">Non-canonical purine NTP pyrophosphatase</fullName>
    </alternativeName>
    <alternativeName>
        <fullName evidence="7">Non-standard purine NTP pyrophosphatase</fullName>
    </alternativeName>
    <alternativeName>
        <fullName evidence="7">Nucleoside-triphosphate diphosphatase</fullName>
    </alternativeName>
    <alternativeName>
        <fullName evidence="7">Nucleoside-triphosphate pyrophosphatase</fullName>
        <shortName evidence="7">NTPase</shortName>
    </alternativeName>
</protein>
<dbReference type="GO" id="GO:0000166">
    <property type="term" value="F:nucleotide binding"/>
    <property type="evidence" value="ECO:0007669"/>
    <property type="project" value="UniProtKB-KW"/>
</dbReference>
<reference evidence="9 10" key="1">
    <citation type="submission" date="2020-06" db="EMBL/GenBank/DDBJ databases">
        <title>Methanofollis fontis sp. nov., a methanogen isolated from marine sediments near a cold seep at Four-Way Closure Ridge offshore southwestern Taiwan.</title>
        <authorList>
            <person name="Chen S.-C."/>
            <person name="Teng N.-H."/>
            <person name="Lin Y.-S."/>
            <person name="Lai M.-C."/>
            <person name="Chen H.-H."/>
            <person name="Wang C.-C."/>
        </authorList>
    </citation>
    <scope>NUCLEOTIDE SEQUENCE [LARGE SCALE GENOMIC DNA]</scope>
    <source>
        <strain evidence="9 10">DSM 2702</strain>
    </source>
</reference>
<dbReference type="CDD" id="cd00515">
    <property type="entry name" value="HAM1"/>
    <property type="match status" value="1"/>
</dbReference>
<comment type="function">
    <text evidence="7">Pyrophosphatase that catalyzes the hydrolysis of nucleoside triphosphates to their monophosphate derivatives, with a high preference for the non-canonical purine nucleotides XTP (xanthosine triphosphate), dITP (deoxyinosine triphosphate) and ITP. Seems to function as a house-cleaning enzyme that removes non-canonical purine nucleotides from the nucleotide pool, thus preventing their incorporation into DNA/RNA and avoiding chromosomal lesions.</text>
</comment>
<dbReference type="InterPro" id="IPR020922">
    <property type="entry name" value="dITP/XTP_pyrophosphatase"/>
</dbReference>
<dbReference type="RefSeq" id="WP_176789607.1">
    <property type="nucleotide sequence ID" value="NZ_JABXWR010000001.1"/>
</dbReference>
<evidence type="ECO:0000256" key="4">
    <source>
        <dbReference type="ARBA" id="ARBA00022801"/>
    </source>
</evidence>
<comment type="catalytic activity">
    <reaction evidence="7">
        <text>ITP + H2O = IMP + diphosphate + H(+)</text>
        <dbReference type="Rhea" id="RHEA:29399"/>
        <dbReference type="ChEBI" id="CHEBI:15377"/>
        <dbReference type="ChEBI" id="CHEBI:15378"/>
        <dbReference type="ChEBI" id="CHEBI:33019"/>
        <dbReference type="ChEBI" id="CHEBI:58053"/>
        <dbReference type="ChEBI" id="CHEBI:61402"/>
        <dbReference type="EC" id="3.6.1.66"/>
    </reaction>
</comment>
<comment type="caution">
    <text evidence="9">The sequence shown here is derived from an EMBL/GenBank/DDBJ whole genome shotgun (WGS) entry which is preliminary data.</text>
</comment>
<dbReference type="EC" id="3.6.1.66" evidence="7"/>
<dbReference type="GO" id="GO:0046872">
    <property type="term" value="F:metal ion binding"/>
    <property type="evidence" value="ECO:0007669"/>
    <property type="project" value="UniProtKB-KW"/>
</dbReference>
<feature type="binding site" evidence="7">
    <location>
        <begin position="7"/>
        <end position="12"/>
    </location>
    <ligand>
        <name>substrate</name>
    </ligand>
</feature>
<dbReference type="GO" id="GO:0009117">
    <property type="term" value="P:nucleotide metabolic process"/>
    <property type="evidence" value="ECO:0007669"/>
    <property type="project" value="UniProtKB-KW"/>
</dbReference>
<gene>
    <name evidence="9" type="primary">rdgB</name>
    <name evidence="9" type="ORF">HWN36_08325</name>
</gene>
<organism evidence="9 10">
    <name type="scientific">Methanofollis tationis</name>
    <dbReference type="NCBI Taxonomy" id="81417"/>
    <lineage>
        <taxon>Archaea</taxon>
        <taxon>Methanobacteriati</taxon>
        <taxon>Methanobacteriota</taxon>
        <taxon>Stenosarchaea group</taxon>
        <taxon>Methanomicrobia</taxon>
        <taxon>Methanomicrobiales</taxon>
        <taxon>Methanomicrobiaceae</taxon>
        <taxon>Methanofollis</taxon>
    </lineage>
</organism>
<evidence type="ECO:0000256" key="8">
    <source>
        <dbReference type="RuleBase" id="RU003781"/>
    </source>
</evidence>
<dbReference type="InterPro" id="IPR029001">
    <property type="entry name" value="ITPase-like_fam"/>
</dbReference>
<dbReference type="Pfam" id="PF01725">
    <property type="entry name" value="Ham1p_like"/>
    <property type="match status" value="1"/>
</dbReference>
<dbReference type="OrthoDB" id="372108at2157"/>
<dbReference type="HAMAP" id="MF_01405">
    <property type="entry name" value="Non_canon_purine_NTPase"/>
    <property type="match status" value="1"/>
</dbReference>
<keyword evidence="3 7" id="KW-0547">Nucleotide-binding</keyword>
<feature type="binding site" evidence="7">
    <location>
        <position position="64"/>
    </location>
    <ligand>
        <name>Mg(2+)</name>
        <dbReference type="ChEBI" id="CHEBI:18420"/>
    </ligand>
</feature>
<proteinExistence type="inferred from homology"/>
<dbReference type="GO" id="GO:0035870">
    <property type="term" value="F:dITP diphosphatase activity"/>
    <property type="evidence" value="ECO:0007669"/>
    <property type="project" value="UniProtKB-UniRule"/>
</dbReference>
<comment type="cofactor">
    <cofactor evidence="7">
        <name>Mg(2+)</name>
        <dbReference type="ChEBI" id="CHEBI:18420"/>
    </cofactor>
    <text evidence="7">Binds 1 Mg(2+) ion per subunit.</text>
</comment>
<dbReference type="InterPro" id="IPR002637">
    <property type="entry name" value="RdgB/HAM1"/>
</dbReference>
<dbReference type="Gene3D" id="3.90.950.10">
    <property type="match status" value="1"/>
</dbReference>
<keyword evidence="5 7" id="KW-0460">Magnesium</keyword>
<comment type="similarity">
    <text evidence="1 7 8">Belongs to the HAM1 NTPase family.</text>
</comment>
<dbReference type="NCBIfam" id="TIGR00042">
    <property type="entry name" value="RdgB/HAM1 family non-canonical purine NTP pyrophosphatase"/>
    <property type="match status" value="1"/>
</dbReference>
<evidence type="ECO:0000256" key="2">
    <source>
        <dbReference type="ARBA" id="ARBA00022723"/>
    </source>
</evidence>
<evidence type="ECO:0000256" key="6">
    <source>
        <dbReference type="ARBA" id="ARBA00023080"/>
    </source>
</evidence>
<dbReference type="AlphaFoldDB" id="A0A7K4HPW2"/>
<keyword evidence="10" id="KW-1185">Reference proteome</keyword>
<evidence type="ECO:0000256" key="5">
    <source>
        <dbReference type="ARBA" id="ARBA00022842"/>
    </source>
</evidence>
<feature type="binding site" evidence="7">
    <location>
        <position position="160"/>
    </location>
    <ligand>
        <name>substrate</name>
    </ligand>
</feature>
<comment type="subunit">
    <text evidence="7">Homodimer.</text>
</comment>
<dbReference type="PANTHER" id="PTHR11067">
    <property type="entry name" value="INOSINE TRIPHOSPHATE PYROPHOSPHATASE/HAM1 PROTEIN"/>
    <property type="match status" value="1"/>
</dbReference>
<accession>A0A7K4HPW2</accession>
<name>A0A7K4HPW2_9EURY</name>
<feature type="binding site" evidence="7">
    <location>
        <begin position="139"/>
        <end position="142"/>
    </location>
    <ligand>
        <name>substrate</name>
    </ligand>
</feature>
<feature type="binding site" evidence="7">
    <location>
        <position position="65"/>
    </location>
    <ligand>
        <name>substrate</name>
    </ligand>
</feature>
<evidence type="ECO:0000313" key="9">
    <source>
        <dbReference type="EMBL" id="NVO67315.1"/>
    </source>
</evidence>
<keyword evidence="2 7" id="KW-0479">Metal-binding</keyword>
<comment type="catalytic activity">
    <reaction evidence="7">
        <text>dITP + H2O = dIMP + diphosphate + H(+)</text>
        <dbReference type="Rhea" id="RHEA:28342"/>
        <dbReference type="ChEBI" id="CHEBI:15377"/>
        <dbReference type="ChEBI" id="CHEBI:15378"/>
        <dbReference type="ChEBI" id="CHEBI:33019"/>
        <dbReference type="ChEBI" id="CHEBI:61194"/>
        <dbReference type="ChEBI" id="CHEBI:61382"/>
        <dbReference type="EC" id="3.6.1.66"/>
    </reaction>
</comment>